<dbReference type="PANTHER" id="PTHR45566">
    <property type="entry name" value="HTH-TYPE TRANSCRIPTIONAL REGULATOR YHJB-RELATED"/>
    <property type="match status" value="1"/>
</dbReference>
<dbReference type="Gene3D" id="3.40.50.2300">
    <property type="match status" value="1"/>
</dbReference>
<dbReference type="Pfam" id="PF00072">
    <property type="entry name" value="Response_reg"/>
    <property type="match status" value="1"/>
</dbReference>
<dbReference type="InterPro" id="IPR058245">
    <property type="entry name" value="NreC/VraR/RcsB-like_REC"/>
</dbReference>
<evidence type="ECO:0000313" key="7">
    <source>
        <dbReference type="Proteomes" id="UP001501319"/>
    </source>
</evidence>
<comment type="caution">
    <text evidence="6">The sequence shown here is derived from an EMBL/GenBank/DDBJ whole genome shotgun (WGS) entry which is preliminary data.</text>
</comment>
<dbReference type="InterPro" id="IPR051015">
    <property type="entry name" value="EvgA-like"/>
</dbReference>
<dbReference type="RefSeq" id="WP_344115792.1">
    <property type="nucleotide sequence ID" value="NZ_BAAANE010000011.1"/>
</dbReference>
<dbReference type="CDD" id="cd17535">
    <property type="entry name" value="REC_NarL-like"/>
    <property type="match status" value="1"/>
</dbReference>
<dbReference type="SMART" id="SM00421">
    <property type="entry name" value="HTH_LUXR"/>
    <property type="match status" value="1"/>
</dbReference>
<sequence length="212" mass="22565">MKRVMIVDDHQAFAQLLEMALDSEPDFDCVGTAANGAVALKLALQLRPDVVVMDIALGSENGLEVTRQLREAVPDSTVVIVSAHREADWVVRAGQAGASAYMPKYGSLEEMLSVLRKARPGSMLVSASMFGPATAKPTAEPQADSLTFRETEVLTLMGQGLVPGEIARKLGIKVSTCRGHVKSIHLKLGVRSQVAAVLKAQQLGILGPDHEG</sequence>
<evidence type="ECO:0000259" key="5">
    <source>
        <dbReference type="PROSITE" id="PS50110"/>
    </source>
</evidence>
<protein>
    <submittedName>
        <fullName evidence="6">Response regulator transcription factor</fullName>
    </submittedName>
</protein>
<dbReference type="CDD" id="cd06170">
    <property type="entry name" value="LuxR_C_like"/>
    <property type="match status" value="1"/>
</dbReference>
<dbReference type="InterPro" id="IPR016032">
    <property type="entry name" value="Sig_transdc_resp-reg_C-effctor"/>
</dbReference>
<name>A0ABN2FS23_9ACTN</name>
<dbReference type="PANTHER" id="PTHR45566:SF2">
    <property type="entry name" value="NARL SUBFAMILY"/>
    <property type="match status" value="1"/>
</dbReference>
<dbReference type="InterPro" id="IPR001789">
    <property type="entry name" value="Sig_transdc_resp-reg_receiver"/>
</dbReference>
<evidence type="ECO:0000313" key="6">
    <source>
        <dbReference type="EMBL" id="GAA1657899.1"/>
    </source>
</evidence>
<reference evidence="6 7" key="1">
    <citation type="journal article" date="2019" name="Int. J. Syst. Evol. Microbiol.">
        <title>The Global Catalogue of Microorganisms (GCM) 10K type strain sequencing project: providing services to taxonomists for standard genome sequencing and annotation.</title>
        <authorList>
            <consortium name="The Broad Institute Genomics Platform"/>
            <consortium name="The Broad Institute Genome Sequencing Center for Infectious Disease"/>
            <person name="Wu L."/>
            <person name="Ma J."/>
        </authorList>
    </citation>
    <scope>NUCLEOTIDE SEQUENCE [LARGE SCALE GENOMIC DNA]</scope>
    <source>
        <strain evidence="6 7">JCM 14306</strain>
    </source>
</reference>
<evidence type="ECO:0000259" key="4">
    <source>
        <dbReference type="PROSITE" id="PS50043"/>
    </source>
</evidence>
<keyword evidence="7" id="KW-1185">Reference proteome</keyword>
<gene>
    <name evidence="6" type="ORF">GCM10009744_58810</name>
</gene>
<dbReference type="SUPFAM" id="SSF46894">
    <property type="entry name" value="C-terminal effector domain of the bipartite response regulators"/>
    <property type="match status" value="1"/>
</dbReference>
<keyword evidence="1 3" id="KW-0597">Phosphoprotein</keyword>
<dbReference type="PROSITE" id="PS50043">
    <property type="entry name" value="HTH_LUXR_2"/>
    <property type="match status" value="1"/>
</dbReference>
<feature type="modified residue" description="4-aspartylphosphate" evidence="3">
    <location>
        <position position="54"/>
    </location>
</feature>
<feature type="domain" description="Response regulatory" evidence="5">
    <location>
        <begin position="3"/>
        <end position="119"/>
    </location>
</feature>
<organism evidence="6 7">
    <name type="scientific">Kribbella alba</name>
    <dbReference type="NCBI Taxonomy" id="190197"/>
    <lineage>
        <taxon>Bacteria</taxon>
        <taxon>Bacillati</taxon>
        <taxon>Actinomycetota</taxon>
        <taxon>Actinomycetes</taxon>
        <taxon>Propionibacteriales</taxon>
        <taxon>Kribbellaceae</taxon>
        <taxon>Kribbella</taxon>
    </lineage>
</organism>
<dbReference type="InterPro" id="IPR011006">
    <property type="entry name" value="CheY-like_superfamily"/>
</dbReference>
<proteinExistence type="predicted"/>
<dbReference type="PRINTS" id="PR00038">
    <property type="entry name" value="HTHLUXR"/>
</dbReference>
<dbReference type="InterPro" id="IPR000792">
    <property type="entry name" value="Tscrpt_reg_LuxR_C"/>
</dbReference>
<dbReference type="PROSITE" id="PS50110">
    <property type="entry name" value="RESPONSE_REGULATORY"/>
    <property type="match status" value="1"/>
</dbReference>
<feature type="domain" description="HTH luxR-type" evidence="4">
    <location>
        <begin position="139"/>
        <end position="204"/>
    </location>
</feature>
<dbReference type="SUPFAM" id="SSF52172">
    <property type="entry name" value="CheY-like"/>
    <property type="match status" value="1"/>
</dbReference>
<evidence type="ECO:0000256" key="1">
    <source>
        <dbReference type="ARBA" id="ARBA00022553"/>
    </source>
</evidence>
<accession>A0ABN2FS23</accession>
<evidence type="ECO:0000256" key="2">
    <source>
        <dbReference type="ARBA" id="ARBA00023125"/>
    </source>
</evidence>
<dbReference type="Proteomes" id="UP001501319">
    <property type="component" value="Unassembled WGS sequence"/>
</dbReference>
<keyword evidence="2" id="KW-0238">DNA-binding</keyword>
<evidence type="ECO:0000256" key="3">
    <source>
        <dbReference type="PROSITE-ProRule" id="PRU00169"/>
    </source>
</evidence>
<dbReference type="SMART" id="SM00448">
    <property type="entry name" value="REC"/>
    <property type="match status" value="1"/>
</dbReference>
<dbReference type="EMBL" id="BAAANE010000011">
    <property type="protein sequence ID" value="GAA1657899.1"/>
    <property type="molecule type" value="Genomic_DNA"/>
</dbReference>
<dbReference type="Pfam" id="PF00196">
    <property type="entry name" value="GerE"/>
    <property type="match status" value="1"/>
</dbReference>